<sequence>MLVLFWGLTLFIVSVIGVFNTQLENNGLMAFYLTFLLLTQLIFTFYLSLNRNEAFTTLKKLLGVIDL</sequence>
<dbReference type="AlphaFoldDB" id="T1GZM3"/>
<keyword evidence="3" id="KW-1185">Reference proteome</keyword>
<dbReference type="EnsemblMetazoa" id="MESCA009327-RA">
    <property type="protein sequence ID" value="MESCA009327-PA"/>
    <property type="gene ID" value="MESCA009327"/>
</dbReference>
<dbReference type="HOGENOM" id="CLU_2815370_0_0_1"/>
<reference evidence="2" key="2">
    <citation type="submission" date="2015-06" db="UniProtKB">
        <authorList>
            <consortium name="EnsemblMetazoa"/>
        </authorList>
    </citation>
    <scope>IDENTIFICATION</scope>
</reference>
<keyword evidence="1" id="KW-1133">Transmembrane helix</keyword>
<proteinExistence type="predicted"/>
<evidence type="ECO:0000256" key="1">
    <source>
        <dbReference type="SAM" id="Phobius"/>
    </source>
</evidence>
<dbReference type="Proteomes" id="UP000015102">
    <property type="component" value="Unassembled WGS sequence"/>
</dbReference>
<evidence type="ECO:0000313" key="3">
    <source>
        <dbReference type="Proteomes" id="UP000015102"/>
    </source>
</evidence>
<reference evidence="3" key="1">
    <citation type="submission" date="2013-02" db="EMBL/GenBank/DDBJ databases">
        <authorList>
            <person name="Hughes D."/>
        </authorList>
    </citation>
    <scope>NUCLEOTIDE SEQUENCE</scope>
    <source>
        <strain>Durham</strain>
        <strain evidence="3">NC isolate 2 -- Noor lab</strain>
    </source>
</reference>
<evidence type="ECO:0000313" key="2">
    <source>
        <dbReference type="EnsemblMetazoa" id="MESCA009327-PA"/>
    </source>
</evidence>
<organism evidence="2 3">
    <name type="scientific">Megaselia scalaris</name>
    <name type="common">Humpbacked fly</name>
    <name type="synonym">Phora scalaris</name>
    <dbReference type="NCBI Taxonomy" id="36166"/>
    <lineage>
        <taxon>Eukaryota</taxon>
        <taxon>Metazoa</taxon>
        <taxon>Ecdysozoa</taxon>
        <taxon>Arthropoda</taxon>
        <taxon>Hexapoda</taxon>
        <taxon>Insecta</taxon>
        <taxon>Pterygota</taxon>
        <taxon>Neoptera</taxon>
        <taxon>Endopterygota</taxon>
        <taxon>Diptera</taxon>
        <taxon>Brachycera</taxon>
        <taxon>Muscomorpha</taxon>
        <taxon>Platypezoidea</taxon>
        <taxon>Phoridae</taxon>
        <taxon>Megaseliini</taxon>
        <taxon>Megaselia</taxon>
    </lineage>
</organism>
<dbReference type="EMBL" id="CAQQ02118258">
    <property type="status" value="NOT_ANNOTATED_CDS"/>
    <property type="molecule type" value="Genomic_DNA"/>
</dbReference>
<protein>
    <submittedName>
        <fullName evidence="2">Uncharacterized protein</fullName>
    </submittedName>
</protein>
<name>T1GZM3_MEGSC</name>
<keyword evidence="1" id="KW-0472">Membrane</keyword>
<accession>T1GZM3</accession>
<feature type="transmembrane region" description="Helical" evidence="1">
    <location>
        <begin position="27"/>
        <end position="49"/>
    </location>
</feature>
<keyword evidence="1" id="KW-0812">Transmembrane</keyword>